<dbReference type="Proteomes" id="UP000028568">
    <property type="component" value="Segment"/>
</dbReference>
<dbReference type="GO" id="GO:0008233">
    <property type="term" value="F:peptidase activity"/>
    <property type="evidence" value="ECO:0007669"/>
    <property type="project" value="UniProtKB-KW"/>
</dbReference>
<evidence type="ECO:0000256" key="2">
    <source>
        <dbReference type="ARBA" id="ARBA00022670"/>
    </source>
</evidence>
<keyword evidence="2 7" id="KW-0645">Protease</keyword>
<evidence type="ECO:0000256" key="3">
    <source>
        <dbReference type="ARBA" id="ARBA00022801"/>
    </source>
</evidence>
<dbReference type="EMBL" id="KC012913">
    <property type="protein sequence ID" value="AFX93346.1"/>
    <property type="molecule type" value="Genomic_DNA"/>
</dbReference>
<dbReference type="Pfam" id="PF04586">
    <property type="entry name" value="Peptidase_S78"/>
    <property type="match status" value="1"/>
</dbReference>
<feature type="domain" description="Prohead serine protease" evidence="6">
    <location>
        <begin position="29"/>
        <end position="160"/>
    </location>
</feature>
<keyword evidence="4" id="KW-0118">Viral capsid assembly</keyword>
<organism evidence="7 8">
    <name type="scientific">Staphylococcus phage Team1</name>
    <dbReference type="NCBI Taxonomy" id="1262512"/>
    <lineage>
        <taxon>Viruses</taxon>
        <taxon>Duplodnaviria</taxon>
        <taxon>Heunggongvirae</taxon>
        <taxon>Uroviricota</taxon>
        <taxon>Caudoviricetes</taxon>
        <taxon>Herelleviridae</taxon>
        <taxon>Twortvirinae</taxon>
        <taxon>Kayvirus</taxon>
        <taxon>Kayvirus G1</taxon>
    </lineage>
</organism>
<dbReference type="GO" id="GO:0006508">
    <property type="term" value="P:proteolysis"/>
    <property type="evidence" value="ECO:0007669"/>
    <property type="project" value="UniProtKB-KW"/>
</dbReference>
<dbReference type="GeneID" id="22276492"/>
<evidence type="ECO:0000259" key="6">
    <source>
        <dbReference type="Pfam" id="PF04586"/>
    </source>
</evidence>
<dbReference type="KEGG" id="vg:22276492"/>
<evidence type="ECO:0000313" key="8">
    <source>
        <dbReference type="Proteomes" id="UP000028568"/>
    </source>
</evidence>
<dbReference type="InterPro" id="IPR054613">
    <property type="entry name" value="Peptidase_S78_dom"/>
</dbReference>
<evidence type="ECO:0000256" key="4">
    <source>
        <dbReference type="ARBA" id="ARBA00022950"/>
    </source>
</evidence>
<reference evidence="7 8" key="1">
    <citation type="journal article" date="2014" name="PLoS ONE">
        <title>Improving the Safety of Staphylococcus aureus Polyvalent Phages by Their Production on a Staphylococcus xylosus Strain.</title>
        <authorList>
            <person name="El Haddad L."/>
            <person name="Ben Abdallah N."/>
            <person name="Plante P.L."/>
            <person name="Dumaresq J."/>
            <person name="Katsarava R."/>
            <person name="Labrie S."/>
            <person name="Corbeil J."/>
            <person name="St-Gelais D."/>
            <person name="Moineau S."/>
        </authorList>
    </citation>
    <scope>NUCLEOTIDE SEQUENCE [LARGE SCALE GENOMIC DNA]</scope>
</reference>
<proteinExistence type="predicted"/>
<keyword evidence="3" id="KW-0378">Hydrolase</keyword>
<accession>A0A075BET2</accession>
<name>A0A075BET2_9CAUD</name>
<sequence>MEEIKFNAFVPMDLKKSVSTASDTNEYSIVSGWASTPSMDLQNDIVNPKGIDIEYFKSQGYINYEHQSDKVVGIPTENCYVDIEKGLFIEAKLWKNDENVVKMLDLAEKLEKSGSGRRLGFSIEGAVKKRNINDNRVIDEVMITGVALVKNPANPEATWESFMKSFLTGHGTSPDTQVDAGALRKEEIASSITNLAYVTKIKDLKEFNDVWNGVVEDLSKSNSMGYEESVLTLQLAKGLSRKDAELAVMDINKQKLE</sequence>
<keyword evidence="1" id="KW-1188">Viral release from host cell</keyword>
<evidence type="ECO:0000313" key="7">
    <source>
        <dbReference type="EMBL" id="AFX93346.1"/>
    </source>
</evidence>
<keyword evidence="5" id="KW-1273">Viral capsid maturation</keyword>
<dbReference type="GO" id="GO:0046797">
    <property type="term" value="P:viral procapsid maturation"/>
    <property type="evidence" value="ECO:0007669"/>
    <property type="project" value="UniProtKB-KW"/>
</dbReference>
<dbReference type="RefSeq" id="YP_009098229.1">
    <property type="nucleotide sequence ID" value="NC_025417.1"/>
</dbReference>
<evidence type="ECO:0000256" key="1">
    <source>
        <dbReference type="ARBA" id="ARBA00022612"/>
    </source>
</evidence>
<evidence type="ECO:0000256" key="5">
    <source>
        <dbReference type="ARBA" id="ARBA00023045"/>
    </source>
</evidence>
<protein>
    <submittedName>
        <fullName evidence="7">Prohead protease</fullName>
    </submittedName>
</protein>